<protein>
    <submittedName>
        <fullName evidence="1">Uncharacterized protein</fullName>
    </submittedName>
</protein>
<gene>
    <name evidence="1" type="ORF">KSX_31670</name>
</gene>
<keyword evidence="2" id="KW-1185">Reference proteome</keyword>
<sequence length="516" mass="59533">MKSPLNLRCYVRDERILYQADAIDALFAALTRQGYYLVSEEEFEPSFRVWWSAMRTRPERLEDLPSERQRLLLHLRQSGLSSQFRRNLGLYLALQEAHFTCRAYHGEHLFAFDLDLAPRQHSGVPLIMVSVEPEYLTAGHGETAEKMHDLWLDVLKAIYQHLRPLYGWVHDADFDRPGFGWALEIDPEHLEERTPLDSVLRADASMGHLRFLSLVNVLGPNLVERYGRARVLATPAWHIEEMEDGGVLLLPEPFSWDYVPVWREAEQHLDLSPAESFTVAHLATVLKQHGLLKHLTVTQLVKATASNCLFDVLAALIPQRYVTVRRYHHYSEEDYTRLIHKLARVVGKQWQPEQVHTFFMPDQALIEFESDEESFYWRFKRSPGDAGLAPGFLEHLHHLAKSHLCGMFLPLRSRGSALAYFFLPADVWQELESMLPRLRSGWPDPRVLSTLFPHFTLSERKQICAYAEATAQTTTTAESQVSNRGDSPQSLIRLCQACSTCHLERCRMISEPLREL</sequence>
<proteinExistence type="predicted"/>
<dbReference type="RefSeq" id="WP_220194363.1">
    <property type="nucleotide sequence ID" value="NZ_BNJF01000001.1"/>
</dbReference>
<name>A0A8J3I3Y8_9CHLR</name>
<accession>A0A8J3I3Y8</accession>
<evidence type="ECO:0000313" key="2">
    <source>
        <dbReference type="Proteomes" id="UP000612362"/>
    </source>
</evidence>
<dbReference type="EMBL" id="BNJF01000001">
    <property type="protein sequence ID" value="GHO45004.1"/>
    <property type="molecule type" value="Genomic_DNA"/>
</dbReference>
<dbReference type="Proteomes" id="UP000612362">
    <property type="component" value="Unassembled WGS sequence"/>
</dbReference>
<reference evidence="1" key="1">
    <citation type="submission" date="2020-10" db="EMBL/GenBank/DDBJ databases">
        <title>Taxonomic study of unclassified bacteria belonging to the class Ktedonobacteria.</title>
        <authorList>
            <person name="Yabe S."/>
            <person name="Wang C.M."/>
            <person name="Zheng Y."/>
            <person name="Sakai Y."/>
            <person name="Cavaletti L."/>
            <person name="Monciardini P."/>
            <person name="Donadio S."/>
        </authorList>
    </citation>
    <scope>NUCLEOTIDE SEQUENCE</scope>
    <source>
        <strain evidence="1">SOSP1-1</strain>
    </source>
</reference>
<evidence type="ECO:0000313" key="1">
    <source>
        <dbReference type="EMBL" id="GHO45004.1"/>
    </source>
</evidence>
<organism evidence="1 2">
    <name type="scientific">Ktedonospora formicarum</name>
    <dbReference type="NCBI Taxonomy" id="2778364"/>
    <lineage>
        <taxon>Bacteria</taxon>
        <taxon>Bacillati</taxon>
        <taxon>Chloroflexota</taxon>
        <taxon>Ktedonobacteria</taxon>
        <taxon>Ktedonobacterales</taxon>
        <taxon>Ktedonobacteraceae</taxon>
        <taxon>Ktedonospora</taxon>
    </lineage>
</organism>
<comment type="caution">
    <text evidence="1">The sequence shown here is derived from an EMBL/GenBank/DDBJ whole genome shotgun (WGS) entry which is preliminary data.</text>
</comment>
<dbReference type="AlphaFoldDB" id="A0A8J3I3Y8"/>